<gene>
    <name evidence="2" type="ORF">SCODWIG_00094</name>
</gene>
<dbReference type="InterPro" id="IPR007720">
    <property type="entry name" value="PigQ/GPI1"/>
</dbReference>
<dbReference type="GO" id="GO:0005783">
    <property type="term" value="C:endoplasmic reticulum"/>
    <property type="evidence" value="ECO:0007669"/>
    <property type="project" value="TreeGrafter"/>
</dbReference>
<dbReference type="GO" id="GO:0016020">
    <property type="term" value="C:membrane"/>
    <property type="evidence" value="ECO:0007669"/>
    <property type="project" value="InterPro"/>
</dbReference>
<sequence length="616" mass="72439">MSIKLQIYWPSSFSYDINRNAKSKVIGLSLLADQCLHIFVVLSIIPTSNFKGLRKNNYAHYEMLGDIDENCEFHCKNKKYEIIIFAIPNMRRMQFYSLRPIELSVEKSFANGINNSEIQNRQFDCENYAKLQSLCLQYNKRKDLDFQKILNKLNLYELQLKIFEQEYQEYKAPVGILKNLKIFSTSACNLLYLHALIKKVVIIFVLFLRLLCEIWFKFCAITKLEIFSITALQINLRCQQICYFPLQYLNIQKRKKEVQILSSDNPCASYPHYIRFYNTMWLIINDISFGITLNSFLIMNSEKISIFLNYYLELCFVTTVRKITIFLSNSPLGIKLNYELAKFLSDLFLWIIDFCHEMYIKFAISPKILSLLIKTMGYSSYICGATFALSLMIDFLSLLTLHLQLFYRISSKIYKWQLNIMISLFYLFCGKKRNVLRKRVDKNHFPLDVLLMGILIFIILVFLLPTVSAFYLSYSAFEMFVITIEVWLETIVMLLNHFPLFVLMLKIKEPSRVPGGILFKINNKRTSNFCDLELKSTSLSVSLMFKNFSKLTHELSSEYFSIRTLKNIISGDRIYVNRNQLYVMLYSSLPPKVIGISELRKLLRVREASRVDTKYE</sequence>
<dbReference type="AlphaFoldDB" id="A0A376B100"/>
<keyword evidence="2" id="KW-0808">Transferase</keyword>
<dbReference type="PANTHER" id="PTHR21329:SF3">
    <property type="entry name" value="PHOSPHATIDYLINOSITOL N-ACETYLGLUCOSAMINYLTRANSFERASE SUBUNIT Q"/>
    <property type="match status" value="1"/>
</dbReference>
<dbReference type="GO" id="GO:0006506">
    <property type="term" value="P:GPI anchor biosynthetic process"/>
    <property type="evidence" value="ECO:0007669"/>
    <property type="project" value="InterPro"/>
</dbReference>
<dbReference type="VEuPathDB" id="FungiDB:SCODWIG_00094"/>
<keyword evidence="1" id="KW-0812">Transmembrane</keyword>
<proteinExistence type="predicted"/>
<feature type="transmembrane region" description="Helical" evidence="1">
    <location>
        <begin position="200"/>
        <end position="218"/>
    </location>
</feature>
<feature type="transmembrane region" description="Helical" evidence="1">
    <location>
        <begin position="381"/>
        <end position="407"/>
    </location>
</feature>
<evidence type="ECO:0000313" key="3">
    <source>
        <dbReference type="Proteomes" id="UP000262825"/>
    </source>
</evidence>
<feature type="transmembrane region" description="Helical" evidence="1">
    <location>
        <begin position="449"/>
        <end position="474"/>
    </location>
</feature>
<evidence type="ECO:0000256" key="1">
    <source>
        <dbReference type="SAM" id="Phobius"/>
    </source>
</evidence>
<reference evidence="3" key="1">
    <citation type="submission" date="2018-06" db="EMBL/GenBank/DDBJ databases">
        <authorList>
            <person name="Guldener U."/>
        </authorList>
    </citation>
    <scope>NUCLEOTIDE SEQUENCE [LARGE SCALE GENOMIC DNA]</scope>
    <source>
        <strain evidence="3">UTAD17</strain>
    </source>
</reference>
<dbReference type="GO" id="GO:0016757">
    <property type="term" value="F:glycosyltransferase activity"/>
    <property type="evidence" value="ECO:0007669"/>
    <property type="project" value="UniProtKB-KW"/>
</dbReference>
<keyword evidence="1" id="KW-0472">Membrane</keyword>
<accession>A0A376B100</accession>
<keyword evidence="1" id="KW-1133">Transmembrane helix</keyword>
<evidence type="ECO:0000313" key="2">
    <source>
        <dbReference type="EMBL" id="SSD58333.1"/>
    </source>
</evidence>
<protein>
    <submittedName>
        <fullName evidence="2">Related to Phosphatidylinositol N-acetylglucosaminyltransferase subunit GPI1</fullName>
    </submittedName>
</protein>
<keyword evidence="3" id="KW-1185">Reference proteome</keyword>
<dbReference type="Proteomes" id="UP000262825">
    <property type="component" value="Unassembled WGS sequence"/>
</dbReference>
<organism evidence="2 3">
    <name type="scientific">Saccharomycodes ludwigii</name>
    <dbReference type="NCBI Taxonomy" id="36035"/>
    <lineage>
        <taxon>Eukaryota</taxon>
        <taxon>Fungi</taxon>
        <taxon>Dikarya</taxon>
        <taxon>Ascomycota</taxon>
        <taxon>Saccharomycotina</taxon>
        <taxon>Saccharomycetes</taxon>
        <taxon>Saccharomycodales</taxon>
        <taxon>Saccharomycodaceae</taxon>
        <taxon>Saccharomycodes</taxon>
    </lineage>
</organism>
<name>A0A376B100_9ASCO</name>
<dbReference type="EMBL" id="UFAJ01000006">
    <property type="protein sequence ID" value="SSD58333.1"/>
    <property type="molecule type" value="Genomic_DNA"/>
</dbReference>
<dbReference type="PANTHER" id="PTHR21329">
    <property type="entry name" value="PHOSPHATIDYLINOSITOL N-ACETYLGLUCOSAMINYLTRANSFERASE SUBUNIT Q-RELATED"/>
    <property type="match status" value="1"/>
</dbReference>
<dbReference type="Pfam" id="PF05024">
    <property type="entry name" value="Gpi1"/>
    <property type="match status" value="1"/>
</dbReference>
<feature type="transmembrane region" description="Helical" evidence="1">
    <location>
        <begin position="413"/>
        <end position="429"/>
    </location>
</feature>
<feature type="transmembrane region" description="Helical" evidence="1">
    <location>
        <begin position="486"/>
        <end position="505"/>
    </location>
</feature>
<keyword evidence="2" id="KW-0328">Glycosyltransferase</keyword>